<dbReference type="InterPro" id="IPR050320">
    <property type="entry name" value="N5-glutamine_MTase"/>
</dbReference>
<evidence type="ECO:0000256" key="3">
    <source>
        <dbReference type="ARBA" id="ARBA00022691"/>
    </source>
</evidence>
<dbReference type="InterPro" id="IPR002052">
    <property type="entry name" value="DNA_methylase_N6_adenine_CS"/>
</dbReference>
<name>A0A918BXH2_9DEIO</name>
<keyword evidence="3 5" id="KW-0949">S-adenosyl-L-methionine</keyword>
<dbReference type="InterPro" id="IPR029063">
    <property type="entry name" value="SAM-dependent_MTases_sf"/>
</dbReference>
<dbReference type="NCBIfam" id="TIGR00536">
    <property type="entry name" value="hemK_fam"/>
    <property type="match status" value="1"/>
</dbReference>
<dbReference type="EMBL" id="BMQL01000002">
    <property type="protein sequence ID" value="GGQ96895.1"/>
    <property type="molecule type" value="Genomic_DNA"/>
</dbReference>
<gene>
    <name evidence="5 8" type="primary">prmC</name>
    <name evidence="8" type="ORF">GCM10008957_06470</name>
</gene>
<dbReference type="NCBIfam" id="TIGR03534">
    <property type="entry name" value="RF_mod_PrmC"/>
    <property type="match status" value="1"/>
</dbReference>
<keyword evidence="1 5" id="KW-0489">Methyltransferase</keyword>
<dbReference type="Gene3D" id="3.40.50.150">
    <property type="entry name" value="Vaccinia Virus protein VP39"/>
    <property type="match status" value="1"/>
</dbReference>
<keyword evidence="9" id="KW-1185">Reference proteome</keyword>
<dbReference type="Gene3D" id="1.10.8.10">
    <property type="entry name" value="DNA helicase RuvA subunit, C-terminal domain"/>
    <property type="match status" value="1"/>
</dbReference>
<feature type="domain" description="Methyltransferase small" evidence="6">
    <location>
        <begin position="74"/>
        <end position="162"/>
    </location>
</feature>
<dbReference type="GO" id="GO:0032259">
    <property type="term" value="P:methylation"/>
    <property type="evidence" value="ECO:0007669"/>
    <property type="project" value="UniProtKB-KW"/>
</dbReference>
<protein>
    <recommendedName>
        <fullName evidence="5">Release factor glutamine methyltransferase</fullName>
        <shortName evidence="5">RF MTase</shortName>
        <ecNumber evidence="5">2.1.1.297</ecNumber>
    </recommendedName>
    <alternativeName>
        <fullName evidence="5">N5-glutamine methyltransferase PrmC</fullName>
    </alternativeName>
    <alternativeName>
        <fullName evidence="5">Protein-(glutamine-N5) MTase PrmC</fullName>
    </alternativeName>
    <alternativeName>
        <fullName evidence="5">Protein-glutamine N-methyltransferase PrmC</fullName>
    </alternativeName>
</protein>
<dbReference type="AlphaFoldDB" id="A0A918BXH2"/>
<keyword evidence="2 5" id="KW-0808">Transferase</keyword>
<dbReference type="Proteomes" id="UP000603865">
    <property type="component" value="Unassembled WGS sequence"/>
</dbReference>
<dbReference type="SUPFAM" id="SSF53335">
    <property type="entry name" value="S-adenosyl-L-methionine-dependent methyltransferases"/>
    <property type="match status" value="1"/>
</dbReference>
<evidence type="ECO:0000259" key="6">
    <source>
        <dbReference type="Pfam" id="PF05175"/>
    </source>
</evidence>
<dbReference type="GO" id="GO:0003676">
    <property type="term" value="F:nucleic acid binding"/>
    <property type="evidence" value="ECO:0007669"/>
    <property type="project" value="InterPro"/>
</dbReference>
<comment type="caution">
    <text evidence="5">Lacks conserved residue(s) required for the propagation of feature annotation.</text>
</comment>
<dbReference type="HAMAP" id="MF_02126">
    <property type="entry name" value="RF_methyltr_PrmC"/>
    <property type="match status" value="1"/>
</dbReference>
<dbReference type="EC" id="2.1.1.297" evidence="5"/>
<dbReference type="InterPro" id="IPR040758">
    <property type="entry name" value="PrmC_N"/>
</dbReference>
<comment type="similarity">
    <text evidence="5">Belongs to the protein N5-glutamine methyltransferase family. PrmC subfamily.</text>
</comment>
<dbReference type="PROSITE" id="PS00092">
    <property type="entry name" value="N6_MTASE"/>
    <property type="match status" value="1"/>
</dbReference>
<evidence type="ECO:0000256" key="4">
    <source>
        <dbReference type="ARBA" id="ARBA00048391"/>
    </source>
</evidence>
<evidence type="ECO:0000256" key="1">
    <source>
        <dbReference type="ARBA" id="ARBA00022603"/>
    </source>
</evidence>
<dbReference type="GO" id="GO:0102559">
    <property type="term" value="F:peptide chain release factor N(5)-glutamine methyltransferase activity"/>
    <property type="evidence" value="ECO:0007669"/>
    <property type="project" value="UniProtKB-EC"/>
</dbReference>
<comment type="caution">
    <text evidence="8">The sequence shown here is derived from an EMBL/GenBank/DDBJ whole genome shotgun (WGS) entry which is preliminary data.</text>
</comment>
<dbReference type="PANTHER" id="PTHR18895">
    <property type="entry name" value="HEMK METHYLTRANSFERASE"/>
    <property type="match status" value="1"/>
</dbReference>
<dbReference type="InterPro" id="IPR007848">
    <property type="entry name" value="Small_mtfrase_dom"/>
</dbReference>
<evidence type="ECO:0000259" key="7">
    <source>
        <dbReference type="Pfam" id="PF17827"/>
    </source>
</evidence>
<evidence type="ECO:0000313" key="9">
    <source>
        <dbReference type="Proteomes" id="UP000603865"/>
    </source>
</evidence>
<feature type="binding site" evidence="5">
    <location>
        <position position="154"/>
    </location>
    <ligand>
        <name>S-adenosyl-L-methionine</name>
        <dbReference type="ChEBI" id="CHEBI:59789"/>
    </ligand>
</feature>
<feature type="domain" description="Release factor glutamine methyltransferase N-terminal" evidence="7">
    <location>
        <begin position="1"/>
        <end position="45"/>
    </location>
</feature>
<feature type="binding site" evidence="5">
    <location>
        <begin position="154"/>
        <end position="157"/>
    </location>
    <ligand>
        <name>substrate</name>
    </ligand>
</feature>
<feature type="binding site" evidence="5">
    <location>
        <begin position="90"/>
        <end position="94"/>
    </location>
    <ligand>
        <name>S-adenosyl-L-methionine</name>
        <dbReference type="ChEBI" id="CHEBI:59789"/>
    </ligand>
</feature>
<comment type="catalytic activity">
    <reaction evidence="4 5">
        <text>L-glutaminyl-[peptide chain release factor] + S-adenosyl-L-methionine = N(5)-methyl-L-glutaminyl-[peptide chain release factor] + S-adenosyl-L-homocysteine + H(+)</text>
        <dbReference type="Rhea" id="RHEA:42896"/>
        <dbReference type="Rhea" id="RHEA-COMP:10271"/>
        <dbReference type="Rhea" id="RHEA-COMP:10272"/>
        <dbReference type="ChEBI" id="CHEBI:15378"/>
        <dbReference type="ChEBI" id="CHEBI:30011"/>
        <dbReference type="ChEBI" id="CHEBI:57856"/>
        <dbReference type="ChEBI" id="CHEBI:59789"/>
        <dbReference type="ChEBI" id="CHEBI:61891"/>
        <dbReference type="EC" id="2.1.1.297"/>
    </reaction>
</comment>
<feature type="binding site" evidence="5">
    <location>
        <position position="113"/>
    </location>
    <ligand>
        <name>S-adenosyl-L-methionine</name>
        <dbReference type="ChEBI" id="CHEBI:59789"/>
    </ligand>
</feature>
<reference evidence="8" key="1">
    <citation type="journal article" date="2014" name="Int. J. Syst. Evol. Microbiol.">
        <title>Complete genome sequence of Corynebacterium casei LMG S-19264T (=DSM 44701T), isolated from a smear-ripened cheese.</title>
        <authorList>
            <consortium name="US DOE Joint Genome Institute (JGI-PGF)"/>
            <person name="Walter F."/>
            <person name="Albersmeier A."/>
            <person name="Kalinowski J."/>
            <person name="Ruckert C."/>
        </authorList>
    </citation>
    <scope>NUCLEOTIDE SEQUENCE</scope>
    <source>
        <strain evidence="8">JCM 31311</strain>
    </source>
</reference>
<dbReference type="Pfam" id="PF17827">
    <property type="entry name" value="PrmC_N"/>
    <property type="match status" value="1"/>
</dbReference>
<dbReference type="InterPro" id="IPR019874">
    <property type="entry name" value="RF_methyltr_PrmC"/>
</dbReference>
<evidence type="ECO:0000256" key="2">
    <source>
        <dbReference type="ARBA" id="ARBA00022679"/>
    </source>
</evidence>
<comment type="function">
    <text evidence="5">Methylates the class 1 translation termination release factors RF1/PrfA and RF2/PrfB on the glutamine residue of the universally conserved GGQ motif.</text>
</comment>
<dbReference type="Pfam" id="PF05175">
    <property type="entry name" value="MTS"/>
    <property type="match status" value="1"/>
</dbReference>
<organism evidence="8 9">
    <name type="scientific">Deinococcus ruber</name>
    <dbReference type="NCBI Taxonomy" id="1848197"/>
    <lineage>
        <taxon>Bacteria</taxon>
        <taxon>Thermotogati</taxon>
        <taxon>Deinococcota</taxon>
        <taxon>Deinococci</taxon>
        <taxon>Deinococcales</taxon>
        <taxon>Deinococcaceae</taxon>
        <taxon>Deinococcus</taxon>
    </lineage>
</organism>
<sequence>MHVLNLDWSGLVLAGGRVLTAAQVQQTEALIARRLTREPLQHLIGAVEWGGIHLKVTPAALIPRPETETLLHLALEALSGRTAPAVLDVGTGSGALALGIKAARPAARVTATDLSAEALALARQNADLLHLEVAFLEADLLRGVPGTFDLIVSNPPYLPEADEAAAEPEVRHDPRQALYSGPDGLTLARQLMRQAAALLNPGGVVLLELDPRNVERLAHELHLSGWHAQIHPDLTGRLRFLEASATPPT</sequence>
<dbReference type="CDD" id="cd02440">
    <property type="entry name" value="AdoMet_MTases"/>
    <property type="match status" value="1"/>
</dbReference>
<evidence type="ECO:0000313" key="8">
    <source>
        <dbReference type="EMBL" id="GGQ96895.1"/>
    </source>
</evidence>
<proteinExistence type="inferred from homology"/>
<accession>A0A918BXH2</accession>
<reference evidence="8" key="2">
    <citation type="submission" date="2020-09" db="EMBL/GenBank/DDBJ databases">
        <authorList>
            <person name="Sun Q."/>
            <person name="Ohkuma M."/>
        </authorList>
    </citation>
    <scope>NUCLEOTIDE SEQUENCE</scope>
    <source>
        <strain evidence="8">JCM 31311</strain>
    </source>
</reference>
<evidence type="ECO:0000256" key="5">
    <source>
        <dbReference type="HAMAP-Rule" id="MF_02126"/>
    </source>
</evidence>
<dbReference type="InterPro" id="IPR004556">
    <property type="entry name" value="HemK-like"/>
</dbReference>
<dbReference type="PANTHER" id="PTHR18895:SF74">
    <property type="entry name" value="MTRF1L RELEASE FACTOR GLUTAMINE METHYLTRANSFERASE"/>
    <property type="match status" value="1"/>
</dbReference>